<keyword evidence="3" id="KW-1185">Reference proteome</keyword>
<dbReference type="Proteomes" id="UP001283361">
    <property type="component" value="Unassembled WGS sequence"/>
</dbReference>
<evidence type="ECO:0000313" key="3">
    <source>
        <dbReference type="Proteomes" id="UP001283361"/>
    </source>
</evidence>
<name>A0AAE1CVG3_9GAST</name>
<proteinExistence type="predicted"/>
<feature type="region of interest" description="Disordered" evidence="1">
    <location>
        <begin position="1"/>
        <end position="29"/>
    </location>
</feature>
<feature type="compositionally biased region" description="Basic and acidic residues" evidence="1">
    <location>
        <begin position="1"/>
        <end position="10"/>
    </location>
</feature>
<evidence type="ECO:0000313" key="2">
    <source>
        <dbReference type="EMBL" id="KAK3737742.1"/>
    </source>
</evidence>
<dbReference type="EMBL" id="JAWDGP010006625">
    <property type="protein sequence ID" value="KAK3737742.1"/>
    <property type="molecule type" value="Genomic_DNA"/>
</dbReference>
<evidence type="ECO:0000256" key="1">
    <source>
        <dbReference type="SAM" id="MobiDB-lite"/>
    </source>
</evidence>
<gene>
    <name evidence="2" type="ORF">RRG08_006598</name>
</gene>
<feature type="non-terminal residue" evidence="2">
    <location>
        <position position="54"/>
    </location>
</feature>
<protein>
    <submittedName>
        <fullName evidence="2">Uncharacterized protein</fullName>
    </submittedName>
</protein>
<reference evidence="2" key="1">
    <citation type="journal article" date="2023" name="G3 (Bethesda)">
        <title>A reference genome for the long-term kleptoplast-retaining sea slug Elysia crispata morphotype clarki.</title>
        <authorList>
            <person name="Eastman K.E."/>
            <person name="Pendleton A.L."/>
            <person name="Shaikh M.A."/>
            <person name="Suttiyut T."/>
            <person name="Ogas R."/>
            <person name="Tomko P."/>
            <person name="Gavelis G."/>
            <person name="Widhalm J.R."/>
            <person name="Wisecaver J.H."/>
        </authorList>
    </citation>
    <scope>NUCLEOTIDE SEQUENCE</scope>
    <source>
        <strain evidence="2">ECLA1</strain>
    </source>
</reference>
<dbReference type="AlphaFoldDB" id="A0AAE1CVG3"/>
<comment type="caution">
    <text evidence="2">The sequence shown here is derived from an EMBL/GenBank/DDBJ whole genome shotgun (WGS) entry which is preliminary data.</text>
</comment>
<organism evidence="2 3">
    <name type="scientific">Elysia crispata</name>
    <name type="common">lettuce slug</name>
    <dbReference type="NCBI Taxonomy" id="231223"/>
    <lineage>
        <taxon>Eukaryota</taxon>
        <taxon>Metazoa</taxon>
        <taxon>Spiralia</taxon>
        <taxon>Lophotrochozoa</taxon>
        <taxon>Mollusca</taxon>
        <taxon>Gastropoda</taxon>
        <taxon>Heterobranchia</taxon>
        <taxon>Euthyneura</taxon>
        <taxon>Panpulmonata</taxon>
        <taxon>Sacoglossa</taxon>
        <taxon>Placobranchoidea</taxon>
        <taxon>Plakobranchidae</taxon>
        <taxon>Elysia</taxon>
    </lineage>
</organism>
<sequence length="54" mass="6171">LIQRNKDVQQESKPLTILKYSNKRDDRKNRKAKIPCPYIFVSSFTFGTAAQIGG</sequence>
<accession>A0AAE1CVG3</accession>